<dbReference type="InterPro" id="IPR001849">
    <property type="entry name" value="PH_domain"/>
</dbReference>
<proteinExistence type="predicted"/>
<evidence type="ECO:0000256" key="3">
    <source>
        <dbReference type="SAM" id="MobiDB-lite"/>
    </source>
</evidence>
<feature type="compositionally biased region" description="Low complexity" evidence="3">
    <location>
        <begin position="11"/>
        <end position="34"/>
    </location>
</feature>
<dbReference type="PANTHER" id="PTHR36100:SF1">
    <property type="entry name" value="BUD SITE SELECTION PROTEIN 4"/>
    <property type="match status" value="1"/>
</dbReference>
<keyword evidence="1" id="KW-0132">Cell division</keyword>
<dbReference type="VEuPathDB" id="FungiDB:BDEG_23707"/>
<sequence>MEDISRLQRRSAVSSSPFLSSHPPSVPSSVDTKPTNLVSSTVSLSSDYARTTLSSPTLSKLMLASSHAALANSSVSLASTPPAPTRTGGRVSGIVSGFDVQVAASSAEPHQSPSLRRIASTTAKGSSIKTPLRASTTNSISHAATDDHTVCGAIPNIDSKPLSGQSKMEQLAYDVSKANIKQTELELGVIQSPTASIEKNPFLLANRPKTLTTPSMSTMTGSYAAAGQLKQASSMGSGGVPAVNTKLSVSSPTTLSNGKSNMAHTPSSPITLKENRFTGVKNHSANSKELAVKSASLVKNDPQVIETRPAVIAQKLNTAEQFKSTQSSSEDNEEPESYASVSTLAKRFSADGSKPPTVPAIIPLAIAGQSRLHKLNTPSTQSKNLLSSAITTHKTATTEAPTARVVQELKPTLRIDTLVVTDETSPTTNQPKKSLYEIVKDFNTEPDQETVLFVSNASKATTPIAALHSTSPTVSGNSVRSMFSSANQLSTTSVTGSNEKTCSATVVRKNIPRNPAFLVGKETVRKLSSSKMDFKSAKTVYPTATEISKSCHSVDDGVEDDAKKCKADDNLQTSLVAAQKTAKFSSSQSKKNDLFTPFGKRSDSGAAFSSVLESNQDGAQESKCIKSVSHSSLYGSCNSNTSSVKPSYTPYGSDRAPISRSTSSISMLSFCSQDTDPRLESMFAKIQSRLKAVELNAVTNTHTTQQHHVVSPIESHFAKQSLLSLDSIPESFDTSNQYQVHDTQDDDGTTTPTISTRHLQNLTVEIPSQSIVDNSVYNASQNTVDMDSDNELELNDMKYCPPEQTHQHSFNTTLAKPSSFSRSHDSNSSLLEMPKIEIGSMFDDDSWLSGLVNTPLNNTLFSSAPTSATSDVAIESVDGNTTPVNSSTMSFKPKIVVNDDATRHQKNKELNASFSDSEILKTPLKTFQTVRDIQSPDLDTDDIIDSYLATEEVAEETLSPENVASFFPSKATSLHTADSIPVNPPIVVVPTNRKSSVIPRHVEPFFQTNVQANTKCQGKSKSVSFGVSWKGELETHWNIPPQDSSIDLNHGASGILLLKVEKLCNVGMNIDDERVVDIEFSHDKESITSPPLILESGETCVSAAWEDRMSLMANKPIEITVRVRKVEQDTGLTRSLSSRAFLSSTVKAAPARFFSKLAGLRTSLREPIGDMQQDMLQRRQSSPGFSSRESGSYSSLSSLKSSSSKSELCGFSGNGVFGKGNAVSQVAMGRCTISNPLEWSNTFSCSIADEHIPVYSIPSSVPQNNENHSFDNACIATIQLRVAFIPLEACAEPGLLPENLLEVESGIHTRMLYSKIWKEGYLHQEGGDLQRWKRRYFKLIGDRLVGYNEFSREQSVTIKLSQLEAVRFCSGQYDTTVGVSPYVDDRIWTSSPIEHETGYNGTSVYDQQSLTDHYSDPDSPYVFALQFRDGRTIAFRIDVSNEQMRQMNGNDIESMRNDWMDAIEASHHFLTEHPVPSWLKN</sequence>
<feature type="region of interest" description="Disordered" evidence="3">
    <location>
        <begin position="1174"/>
        <end position="1203"/>
    </location>
</feature>
<feature type="domain" description="PH" evidence="4">
    <location>
        <begin position="1315"/>
        <end position="1468"/>
    </location>
</feature>
<gene>
    <name evidence="5" type="ORF">BDEG_23707</name>
</gene>
<dbReference type="InterPro" id="IPR011993">
    <property type="entry name" value="PH-like_dom_sf"/>
</dbReference>
<organism evidence="5 6">
    <name type="scientific">Batrachochytrium dendrobatidis (strain JEL423)</name>
    <dbReference type="NCBI Taxonomy" id="403673"/>
    <lineage>
        <taxon>Eukaryota</taxon>
        <taxon>Fungi</taxon>
        <taxon>Fungi incertae sedis</taxon>
        <taxon>Chytridiomycota</taxon>
        <taxon>Chytridiomycota incertae sedis</taxon>
        <taxon>Chytridiomycetes</taxon>
        <taxon>Rhizophydiales</taxon>
        <taxon>Rhizophydiales incertae sedis</taxon>
        <taxon>Batrachochytrium</taxon>
    </lineage>
</organism>
<protein>
    <recommendedName>
        <fullName evidence="4">PH domain-containing protein</fullName>
    </recommendedName>
</protein>
<accession>A0A177WKD7</accession>
<dbReference type="STRING" id="403673.A0A177WKD7"/>
<dbReference type="PANTHER" id="PTHR36100">
    <property type="entry name" value="BUD SITE SELECTION PROTEIN 4"/>
    <property type="match status" value="1"/>
</dbReference>
<feature type="region of interest" description="Disordered" evidence="3">
    <location>
        <begin position="1"/>
        <end position="34"/>
    </location>
</feature>
<dbReference type="PROSITE" id="PS50003">
    <property type="entry name" value="PH_DOMAIN"/>
    <property type="match status" value="1"/>
</dbReference>
<dbReference type="GO" id="GO:0005525">
    <property type="term" value="F:GTP binding"/>
    <property type="evidence" value="ECO:0007669"/>
    <property type="project" value="TreeGrafter"/>
</dbReference>
<evidence type="ECO:0000313" key="5">
    <source>
        <dbReference type="EMBL" id="OAJ39910.1"/>
    </source>
</evidence>
<keyword evidence="2" id="KW-0131">Cell cycle</keyword>
<feature type="compositionally biased region" description="Low complexity" evidence="3">
    <location>
        <begin position="1181"/>
        <end position="1203"/>
    </location>
</feature>
<evidence type="ECO:0000256" key="1">
    <source>
        <dbReference type="ARBA" id="ARBA00022618"/>
    </source>
</evidence>
<dbReference type="Proteomes" id="UP000077115">
    <property type="component" value="Unassembled WGS sequence"/>
</dbReference>
<reference evidence="5 6" key="1">
    <citation type="submission" date="2006-10" db="EMBL/GenBank/DDBJ databases">
        <title>The Genome Sequence of Batrachochytrium dendrobatidis JEL423.</title>
        <authorList>
            <consortium name="The Broad Institute Genome Sequencing Platform"/>
            <person name="Birren B."/>
            <person name="Lander E."/>
            <person name="Galagan J."/>
            <person name="Cuomo C."/>
            <person name="Devon K."/>
            <person name="Jaffe D."/>
            <person name="Butler J."/>
            <person name="Alvarez P."/>
            <person name="Gnerre S."/>
            <person name="Grabherr M."/>
            <person name="Kleber M."/>
            <person name="Mauceli E."/>
            <person name="Brockman W."/>
            <person name="Young S."/>
            <person name="LaButti K."/>
            <person name="Sykes S."/>
            <person name="DeCaprio D."/>
            <person name="Crawford M."/>
            <person name="Koehrsen M."/>
            <person name="Engels R."/>
            <person name="Montgomery P."/>
            <person name="Pearson M."/>
            <person name="Howarth C."/>
            <person name="Larson L."/>
            <person name="White J."/>
            <person name="O'Leary S."/>
            <person name="Kodira C."/>
            <person name="Zeng Q."/>
            <person name="Yandava C."/>
            <person name="Alvarado L."/>
            <person name="Longcore J."/>
            <person name="James T."/>
        </authorList>
    </citation>
    <scope>NUCLEOTIDE SEQUENCE [LARGE SCALE GENOMIC DNA]</scope>
    <source>
        <strain evidence="5 6">JEL423</strain>
    </source>
</reference>
<reference evidence="5 6" key="2">
    <citation type="submission" date="2016-05" db="EMBL/GenBank/DDBJ databases">
        <title>Lineage-specific infection strategies underlie the spectrum of fungal disease in amphibians.</title>
        <authorList>
            <person name="Cuomo C.A."/>
            <person name="Farrer R.A."/>
            <person name="James T."/>
            <person name="Longcore J."/>
            <person name="Birren B."/>
        </authorList>
    </citation>
    <scope>NUCLEOTIDE SEQUENCE [LARGE SCALE GENOMIC DNA]</scope>
    <source>
        <strain evidence="5 6">JEL423</strain>
    </source>
</reference>
<dbReference type="OrthoDB" id="2123378at2759"/>
<feature type="region of interest" description="Disordered" evidence="3">
    <location>
        <begin position="251"/>
        <end position="270"/>
    </location>
</feature>
<evidence type="ECO:0000313" key="6">
    <source>
        <dbReference type="Proteomes" id="UP000077115"/>
    </source>
</evidence>
<dbReference type="GO" id="GO:0051301">
    <property type="term" value="P:cell division"/>
    <property type="evidence" value="ECO:0007669"/>
    <property type="project" value="UniProtKB-KW"/>
</dbReference>
<evidence type="ECO:0000259" key="4">
    <source>
        <dbReference type="PROSITE" id="PS50003"/>
    </source>
</evidence>
<dbReference type="EMBL" id="DS022303">
    <property type="protein sequence ID" value="OAJ39910.1"/>
    <property type="molecule type" value="Genomic_DNA"/>
</dbReference>
<name>A0A177WKD7_BATDL</name>
<evidence type="ECO:0000256" key="2">
    <source>
        <dbReference type="ARBA" id="ARBA00023306"/>
    </source>
</evidence>
<dbReference type="Gene3D" id="2.30.29.30">
    <property type="entry name" value="Pleckstrin-homology domain (PH domain)/Phosphotyrosine-binding domain (PTB)"/>
    <property type="match status" value="1"/>
</dbReference>
<dbReference type="SMART" id="SM00233">
    <property type="entry name" value="PH"/>
    <property type="match status" value="1"/>
</dbReference>
<dbReference type="SUPFAM" id="SSF50729">
    <property type="entry name" value="PH domain-like"/>
    <property type="match status" value="1"/>
</dbReference>
<dbReference type="InterPro" id="IPR052007">
    <property type="entry name" value="Bud4"/>
</dbReference>